<evidence type="ECO:0000313" key="5">
    <source>
        <dbReference type="Proteomes" id="UP000664578"/>
    </source>
</evidence>
<dbReference type="PANTHER" id="PTHR39183:SF1">
    <property type="entry name" value="SPORE COAT PROTEIN F-LIKE PROTEIN YHCQ"/>
    <property type="match status" value="1"/>
</dbReference>
<evidence type="ECO:0000256" key="1">
    <source>
        <dbReference type="ARBA" id="ARBA00022969"/>
    </source>
</evidence>
<evidence type="ECO:0000313" key="4">
    <source>
        <dbReference type="EMBL" id="MBN8252839.1"/>
    </source>
</evidence>
<dbReference type="Pfam" id="PF07875">
    <property type="entry name" value="Coat_F"/>
    <property type="match status" value="1"/>
</dbReference>
<dbReference type="Gene3D" id="1.20.1260.10">
    <property type="match status" value="1"/>
</dbReference>
<dbReference type="PANTHER" id="PTHR39183">
    <property type="entry name" value="SPORE COAT PROTEIN F-LIKE PROTEIN YHCQ"/>
    <property type="match status" value="1"/>
</dbReference>
<dbReference type="GO" id="GO:0030435">
    <property type="term" value="P:sporulation resulting in formation of a cellular spore"/>
    <property type="evidence" value="ECO:0007669"/>
    <property type="project" value="UniProtKB-KW"/>
</dbReference>
<dbReference type="InterPro" id="IPR012347">
    <property type="entry name" value="Ferritin-like"/>
</dbReference>
<keyword evidence="4" id="KW-0167">Capsid protein</keyword>
<accession>A0A8I1MIP3</accession>
<organism evidence="4 5">
    <name type="scientific">Priestia flexa</name>
    <dbReference type="NCBI Taxonomy" id="86664"/>
    <lineage>
        <taxon>Bacteria</taxon>
        <taxon>Bacillati</taxon>
        <taxon>Bacillota</taxon>
        <taxon>Bacilli</taxon>
        <taxon>Bacillales</taxon>
        <taxon>Bacillaceae</taxon>
        <taxon>Priestia</taxon>
    </lineage>
</organism>
<dbReference type="AlphaFoldDB" id="A0A8I1MIP3"/>
<gene>
    <name evidence="4" type="ORF">JF537_14775</name>
</gene>
<evidence type="ECO:0000256" key="3">
    <source>
        <dbReference type="ARBA" id="ARBA00024344"/>
    </source>
</evidence>
<proteinExistence type="inferred from homology"/>
<comment type="similarity">
    <text evidence="3">Belongs to the CotF family.</text>
</comment>
<dbReference type="Proteomes" id="UP000664578">
    <property type="component" value="Unassembled WGS sequence"/>
</dbReference>
<sequence length="75" mass="8521">MAAKSGIRNYAFAVTESGTPEVKEILTHHLVEALDMHEQISSYMVEKGWYHAWDTNEQISLDFDNINTALNLPNL</sequence>
<evidence type="ECO:0000256" key="2">
    <source>
        <dbReference type="ARBA" id="ARBA00024325"/>
    </source>
</evidence>
<dbReference type="EMBL" id="JAEMWV010000007">
    <property type="protein sequence ID" value="MBN8252839.1"/>
    <property type="molecule type" value="Genomic_DNA"/>
</dbReference>
<dbReference type="InterPro" id="IPR012851">
    <property type="entry name" value="Spore_coat_CotF-like"/>
</dbReference>
<keyword evidence="4" id="KW-0946">Virion</keyword>
<keyword evidence="1" id="KW-0749">Sporulation</keyword>
<reference evidence="4" key="1">
    <citation type="submission" date="2020-12" db="EMBL/GenBank/DDBJ databases">
        <title>PHA producing bacteria isolated from mangrove.</title>
        <authorList>
            <person name="Zheng W."/>
            <person name="Yu S."/>
            <person name="Huang Y."/>
        </authorList>
    </citation>
    <scope>NUCLEOTIDE SEQUENCE</scope>
    <source>
        <strain evidence="4">GN22-4</strain>
    </source>
</reference>
<comment type="subcellular location">
    <subcellularLocation>
        <location evidence="2">Spore coat</location>
    </subcellularLocation>
</comment>
<name>A0A8I1MIP3_9BACI</name>
<protein>
    <submittedName>
        <fullName evidence="4">Spore coat protein</fullName>
    </submittedName>
</protein>
<comment type="caution">
    <text evidence="4">The sequence shown here is derived from an EMBL/GenBank/DDBJ whole genome shotgun (WGS) entry which is preliminary data.</text>
</comment>